<dbReference type="InterPro" id="IPR002035">
    <property type="entry name" value="VWF_A"/>
</dbReference>
<evidence type="ECO:0000256" key="1">
    <source>
        <dbReference type="SAM" id="MobiDB-lite"/>
    </source>
</evidence>
<evidence type="ECO:0000313" key="4">
    <source>
        <dbReference type="EMBL" id="EAW31317.1"/>
    </source>
</evidence>
<feature type="compositionally biased region" description="Acidic residues" evidence="1">
    <location>
        <begin position="720"/>
        <end position="740"/>
    </location>
</feature>
<evidence type="ECO:0000313" key="5">
    <source>
        <dbReference type="Proteomes" id="UP000004931"/>
    </source>
</evidence>
<reference evidence="4 5" key="1">
    <citation type="journal article" date="2010" name="J. Bacteriol.">
        <title>Genome sequence of the oligotrophic marine Gammaproteobacterium HTCC2143, isolated from the Oregon Coast.</title>
        <authorList>
            <person name="Oh H.M."/>
            <person name="Kang I."/>
            <person name="Ferriera S."/>
            <person name="Giovannoni S.J."/>
            <person name="Cho J.C."/>
        </authorList>
    </citation>
    <scope>NUCLEOTIDE SEQUENCE [LARGE SCALE GENOMIC DNA]</scope>
    <source>
        <strain evidence="4 5">HTCC2143</strain>
    </source>
</reference>
<evidence type="ECO:0000256" key="2">
    <source>
        <dbReference type="SAM" id="Phobius"/>
    </source>
</evidence>
<comment type="caution">
    <text evidence="4">The sequence shown here is derived from an EMBL/GenBank/DDBJ whole genome shotgun (WGS) entry which is preliminary data.</text>
</comment>
<dbReference type="SUPFAM" id="SSF53300">
    <property type="entry name" value="vWA-like"/>
    <property type="match status" value="1"/>
</dbReference>
<dbReference type="PANTHER" id="PTHR10579:SF43">
    <property type="entry name" value="ZINC FINGER (C3HC4-TYPE RING FINGER) FAMILY PROTEIN"/>
    <property type="match status" value="1"/>
</dbReference>
<dbReference type="PANTHER" id="PTHR10579">
    <property type="entry name" value="CALCIUM-ACTIVATED CHLORIDE CHANNEL REGULATOR"/>
    <property type="match status" value="1"/>
</dbReference>
<keyword evidence="2" id="KW-1133">Transmembrane helix</keyword>
<gene>
    <name evidence="4" type="ORF">GP2143_07204</name>
</gene>
<accession>A0YBZ8</accession>
<name>A0YBZ8_9GAMM</name>
<dbReference type="InterPro" id="IPR051266">
    <property type="entry name" value="CLCR"/>
</dbReference>
<dbReference type="eggNOG" id="COG2304">
    <property type="taxonomic scope" value="Bacteria"/>
</dbReference>
<keyword evidence="2" id="KW-0812">Transmembrane</keyword>
<dbReference type="CDD" id="cd00198">
    <property type="entry name" value="vWFA"/>
    <property type="match status" value="1"/>
</dbReference>
<dbReference type="OrthoDB" id="798937at2"/>
<dbReference type="AlphaFoldDB" id="A0YBZ8"/>
<feature type="compositionally biased region" description="Polar residues" evidence="1">
    <location>
        <begin position="675"/>
        <end position="688"/>
    </location>
</feature>
<dbReference type="Proteomes" id="UP000004931">
    <property type="component" value="Unassembled WGS sequence"/>
</dbReference>
<dbReference type="EMBL" id="AAVT01000003">
    <property type="protein sequence ID" value="EAW31317.1"/>
    <property type="molecule type" value="Genomic_DNA"/>
</dbReference>
<feature type="transmembrane region" description="Helical" evidence="2">
    <location>
        <begin position="590"/>
        <end position="611"/>
    </location>
</feature>
<dbReference type="SMART" id="SM00327">
    <property type="entry name" value="VWA"/>
    <property type="match status" value="1"/>
</dbReference>
<feature type="region of interest" description="Disordered" evidence="1">
    <location>
        <begin position="668"/>
        <end position="750"/>
    </location>
</feature>
<dbReference type="STRING" id="247633.GP2143_07204"/>
<feature type="compositionally biased region" description="Acidic residues" evidence="1">
    <location>
        <begin position="694"/>
        <end position="706"/>
    </location>
</feature>
<dbReference type="Pfam" id="PF00092">
    <property type="entry name" value="VWA"/>
    <property type="match status" value="1"/>
</dbReference>
<keyword evidence="5" id="KW-1185">Reference proteome</keyword>
<dbReference type="InterPro" id="IPR036465">
    <property type="entry name" value="vWFA_dom_sf"/>
</dbReference>
<keyword evidence="2" id="KW-0472">Membrane</keyword>
<feature type="domain" description="VWFA" evidence="3">
    <location>
        <begin position="41"/>
        <end position="223"/>
    </location>
</feature>
<protein>
    <recommendedName>
        <fullName evidence="3">VWFA domain-containing protein</fullName>
    </recommendedName>
</protein>
<dbReference type="PROSITE" id="PS50234">
    <property type="entry name" value="VWFA"/>
    <property type="match status" value="1"/>
</dbReference>
<dbReference type="Gene3D" id="3.40.50.410">
    <property type="entry name" value="von Willebrand factor, type A domain"/>
    <property type="match status" value="1"/>
</dbReference>
<proteinExistence type="predicted"/>
<evidence type="ECO:0000259" key="3">
    <source>
        <dbReference type="PROSITE" id="PS50234"/>
    </source>
</evidence>
<sequence>MGMKTSGIIWLAGSIFFTMFAWGQQPENDVAPVLGNELTPDVRVVIDISGSMKKNDPNYLRRPALELLIQLFPEGSAAGVWTFGQWVNNLVPSNTVTTAWRANASAQAEKISSVALRTNIPAALEKAMADVKSKGTDYSIHLILLTDGMVDVSLSSIDNETARQRIVAEILPALKGAGVTIHTVALSQNADLELMELLAAETGGLSAVAETAEDLSRVFVQAFDAAAPAEQLPLEGNTFYVDASVEEFTTLVFKKDSLSDASLLSPAGKKHSFGQHPADIKWLRQDNYELITVKSPLMGEWTIETELEPESRVTVISNLNLKVAALKKGQFIDDPATITAVLYDQGQALVKPELLNLIDMSASVTRRDDKQQWLVSLSEVDPIPDNGVYTTELNVFQQAGVYDILIIANGKTFQRQQAQTIAVRERYDIRAASTGSDPLLHTIKLYARNTAINSAATAVTAHITTPTNVVKTLPVEGVSERRWRLELPQMEQAGIVKVAFELEGLFSDGSRLAERTQTIEVEHRNDGQQPLPELQNPAVASDLNNVDEQTIKETSASIIERQPDPITAEPTALVTVADKPASDNFDWKTVLMYVGIGFAQIVAIGLMVFGYKAISASRSKSAVLSADDDLGDLVSVVSDTPTVEPASDSSATAIMSVPVALEAPASPVFEESASDLRSQSADQRQGNEQPEAGSDPDGDELTDSEVEIGSGALDKRIDTSPEDSLDMGLDDAFDLPDDAIDIGADTENKR</sequence>
<organism evidence="4 5">
    <name type="scientific">marine gamma proteobacterium HTCC2143</name>
    <dbReference type="NCBI Taxonomy" id="247633"/>
    <lineage>
        <taxon>Bacteria</taxon>
        <taxon>Pseudomonadati</taxon>
        <taxon>Pseudomonadota</taxon>
        <taxon>Gammaproteobacteria</taxon>
        <taxon>Cellvibrionales</taxon>
        <taxon>Spongiibacteraceae</taxon>
        <taxon>BD1-7 clade</taxon>
    </lineage>
</organism>